<accession>A0A6S6S1K2</accession>
<dbReference type="InterPro" id="IPR039251">
    <property type="entry name" value="OXLD1"/>
</dbReference>
<dbReference type="PANTHER" id="PTHR21193">
    <property type="entry name" value="OXIDOREDUCTASE-LIKE DOMAIN-CONTAINING PROTEIN 1"/>
    <property type="match status" value="1"/>
</dbReference>
<feature type="domain" description="Oxidoreductase-like" evidence="1">
    <location>
        <begin position="4"/>
        <end position="42"/>
    </location>
</feature>
<reference evidence="2" key="1">
    <citation type="submission" date="2020-01" db="EMBL/GenBank/DDBJ databases">
        <authorList>
            <person name="Meier V. D."/>
            <person name="Meier V D."/>
        </authorList>
    </citation>
    <scope>NUCLEOTIDE SEQUENCE</scope>
    <source>
        <strain evidence="2">HLG_WM_MAG_07</strain>
    </source>
</reference>
<name>A0A6S6S1K2_9GAMM</name>
<dbReference type="AlphaFoldDB" id="A0A6S6S1K2"/>
<dbReference type="InterPro" id="IPR019180">
    <property type="entry name" value="Oxidoreductase-like_N"/>
</dbReference>
<evidence type="ECO:0000313" key="2">
    <source>
        <dbReference type="EMBL" id="CAA6802241.1"/>
    </source>
</evidence>
<sequence length="50" mass="5685">MSTEKPTPPGNNECCESGCSPCVWDRYYEELQQWQQDQAAAQSEKEDAES</sequence>
<evidence type="ECO:0000259" key="1">
    <source>
        <dbReference type="Pfam" id="PF09791"/>
    </source>
</evidence>
<dbReference type="PANTHER" id="PTHR21193:SF3">
    <property type="entry name" value="OXIDOREDUCTASE-LIKE DOMAIN-CONTAINING PROTEIN 1"/>
    <property type="match status" value="1"/>
</dbReference>
<organism evidence="2">
    <name type="scientific">uncultured Thiotrichaceae bacterium</name>
    <dbReference type="NCBI Taxonomy" id="298394"/>
    <lineage>
        <taxon>Bacteria</taxon>
        <taxon>Pseudomonadati</taxon>
        <taxon>Pseudomonadota</taxon>
        <taxon>Gammaproteobacteria</taxon>
        <taxon>Thiotrichales</taxon>
        <taxon>Thiotrichaceae</taxon>
        <taxon>environmental samples</taxon>
    </lineage>
</organism>
<dbReference type="EMBL" id="CACVAY010000011">
    <property type="protein sequence ID" value="CAA6802241.1"/>
    <property type="molecule type" value="Genomic_DNA"/>
</dbReference>
<protein>
    <recommendedName>
        <fullName evidence="1">Oxidoreductase-like domain-containing protein</fullName>
    </recommendedName>
</protein>
<dbReference type="Pfam" id="PF09791">
    <property type="entry name" value="Oxidored-like"/>
    <property type="match status" value="1"/>
</dbReference>
<proteinExistence type="predicted"/>
<gene>
    <name evidence="2" type="ORF">HELGO_WM29841</name>
</gene>